<feature type="active site" description="Proton acceptor" evidence="3">
    <location>
        <position position="186"/>
    </location>
</feature>
<comment type="caution">
    <text evidence="6">The sequence shown here is derived from an EMBL/GenBank/DDBJ whole genome shotgun (WGS) entry which is preliminary data.</text>
</comment>
<dbReference type="SUPFAM" id="SSF53383">
    <property type="entry name" value="PLP-dependent transferases"/>
    <property type="match status" value="1"/>
</dbReference>
<dbReference type="Proteomes" id="UP000178724">
    <property type="component" value="Unassembled WGS sequence"/>
</dbReference>
<dbReference type="CDD" id="cd00616">
    <property type="entry name" value="AHBA_syn"/>
    <property type="match status" value="1"/>
</dbReference>
<dbReference type="GO" id="GO:0000271">
    <property type="term" value="P:polysaccharide biosynthetic process"/>
    <property type="evidence" value="ECO:0007669"/>
    <property type="project" value="TreeGrafter"/>
</dbReference>
<protein>
    <recommendedName>
        <fullName evidence="8">Transcriptional regulator</fullName>
    </recommendedName>
</protein>
<dbReference type="GO" id="GO:0008483">
    <property type="term" value="F:transaminase activity"/>
    <property type="evidence" value="ECO:0007669"/>
    <property type="project" value="TreeGrafter"/>
</dbReference>
<comment type="similarity">
    <text evidence="2 5">Belongs to the DegT/DnrJ/EryC1 family.</text>
</comment>
<dbReference type="Gene3D" id="3.90.1150.10">
    <property type="entry name" value="Aspartate Aminotransferase, domain 1"/>
    <property type="match status" value="1"/>
</dbReference>
<evidence type="ECO:0000256" key="5">
    <source>
        <dbReference type="RuleBase" id="RU004508"/>
    </source>
</evidence>
<keyword evidence="1 4" id="KW-0663">Pyridoxal phosphate</keyword>
<evidence type="ECO:0000313" key="7">
    <source>
        <dbReference type="Proteomes" id="UP000178724"/>
    </source>
</evidence>
<dbReference type="InterPro" id="IPR015424">
    <property type="entry name" value="PyrdxlP-dep_Trfase"/>
</dbReference>
<reference evidence="6 7" key="1">
    <citation type="journal article" date="2016" name="Nat. Commun.">
        <title>Thousands of microbial genomes shed light on interconnected biogeochemical processes in an aquifer system.</title>
        <authorList>
            <person name="Anantharaman K."/>
            <person name="Brown C.T."/>
            <person name="Hug L.A."/>
            <person name="Sharon I."/>
            <person name="Castelle C.J."/>
            <person name="Probst A.J."/>
            <person name="Thomas B.C."/>
            <person name="Singh A."/>
            <person name="Wilkins M.J."/>
            <person name="Karaoz U."/>
            <person name="Brodie E.L."/>
            <person name="Williams K.H."/>
            <person name="Hubbard S.S."/>
            <person name="Banfield J.F."/>
        </authorList>
    </citation>
    <scope>NUCLEOTIDE SEQUENCE [LARGE SCALE GENOMIC DNA]</scope>
</reference>
<evidence type="ECO:0000256" key="2">
    <source>
        <dbReference type="ARBA" id="ARBA00037999"/>
    </source>
</evidence>
<feature type="modified residue" description="N6-(pyridoxal phosphate)lysine" evidence="4">
    <location>
        <position position="186"/>
    </location>
</feature>
<dbReference type="FunFam" id="3.40.640.10:FF:000089">
    <property type="entry name" value="Aminotransferase, DegT/DnrJ/EryC1/StrS family"/>
    <property type="match status" value="1"/>
</dbReference>
<dbReference type="GO" id="GO:0030170">
    <property type="term" value="F:pyridoxal phosphate binding"/>
    <property type="evidence" value="ECO:0007669"/>
    <property type="project" value="UniProtKB-ARBA"/>
</dbReference>
<dbReference type="InterPro" id="IPR015422">
    <property type="entry name" value="PyrdxlP-dep_Trfase_small"/>
</dbReference>
<dbReference type="PIRSF" id="PIRSF000390">
    <property type="entry name" value="PLP_StrS"/>
    <property type="match status" value="1"/>
</dbReference>
<dbReference type="AlphaFoldDB" id="A0A1F4PZG6"/>
<dbReference type="PANTHER" id="PTHR30244">
    <property type="entry name" value="TRANSAMINASE"/>
    <property type="match status" value="1"/>
</dbReference>
<dbReference type="Pfam" id="PF01041">
    <property type="entry name" value="DegT_DnrJ_EryC1"/>
    <property type="match status" value="1"/>
</dbReference>
<dbReference type="EMBL" id="METM01000031">
    <property type="protein sequence ID" value="OGB88986.1"/>
    <property type="molecule type" value="Genomic_DNA"/>
</dbReference>
<gene>
    <name evidence="6" type="ORF">A2625_04595</name>
</gene>
<dbReference type="InterPro" id="IPR015421">
    <property type="entry name" value="PyrdxlP-dep_Trfase_major"/>
</dbReference>
<name>A0A1F4PZG6_UNCSA</name>
<proteinExistence type="inferred from homology"/>
<evidence type="ECO:0000313" key="6">
    <source>
        <dbReference type="EMBL" id="OGB88986.1"/>
    </source>
</evidence>
<evidence type="ECO:0000256" key="1">
    <source>
        <dbReference type="ARBA" id="ARBA00022898"/>
    </source>
</evidence>
<sequence>MPIPFFDLTRQNSALRKELDAAISKVIDGGQFILGENVAALEKEFAAYIGTKDAVGVASGTDALHLALKACGIKQGDEVITSPFTFVATAEAIAYCGATPVFVDIEPNTFNIDASKITRKITKKTKAILPVHLYGLACNMAEIGKIASEHGLKVIEDCAQAAGATFQNKQVGSFGDAGCFSFFPTKNLGCFGDGGLVTTNDDKIADELRVLRGHGSRKTYHYDIIGYNSRLDELQAAIIRVKLPHLEKYINSRREIAARYAQKLKDLAGLRLSAEPSGFRHTYNQFTVRLNKRDALFEDLKNKRVGAMVYYPLSLHLQKAFAGLKHNAGEFPECEKAQAEVISLPIFPELTEDELGKVVLAVREFSDK</sequence>
<evidence type="ECO:0000256" key="3">
    <source>
        <dbReference type="PIRSR" id="PIRSR000390-1"/>
    </source>
</evidence>
<accession>A0A1F4PZG6</accession>
<evidence type="ECO:0008006" key="8">
    <source>
        <dbReference type="Google" id="ProtNLM"/>
    </source>
</evidence>
<dbReference type="PANTHER" id="PTHR30244:SF36">
    <property type="entry name" value="3-OXO-GLUCOSE-6-PHOSPHATE:GLUTAMATE AMINOTRANSFERASE"/>
    <property type="match status" value="1"/>
</dbReference>
<dbReference type="InterPro" id="IPR000653">
    <property type="entry name" value="DegT/StrS_aminotransferase"/>
</dbReference>
<dbReference type="Gene3D" id="3.40.640.10">
    <property type="entry name" value="Type I PLP-dependent aspartate aminotransferase-like (Major domain)"/>
    <property type="match status" value="1"/>
</dbReference>
<organism evidence="6 7">
    <name type="scientific">candidate division WOR-1 bacterium RIFCSPHIGHO2_01_FULL_53_15</name>
    <dbReference type="NCBI Taxonomy" id="1802564"/>
    <lineage>
        <taxon>Bacteria</taxon>
        <taxon>Bacillati</taxon>
        <taxon>Saganbacteria</taxon>
    </lineage>
</organism>
<evidence type="ECO:0000256" key="4">
    <source>
        <dbReference type="PIRSR" id="PIRSR000390-2"/>
    </source>
</evidence>